<gene>
    <name evidence="1" type="ORF">O6H91_24G001900</name>
</gene>
<comment type="caution">
    <text evidence="1">The sequence shown here is derived from an EMBL/GenBank/DDBJ whole genome shotgun (WGS) entry which is preliminary data.</text>
</comment>
<dbReference type="Proteomes" id="UP001162992">
    <property type="component" value="Chromosome 24"/>
</dbReference>
<name>A0ACC2A7A4_DIPCM</name>
<organism evidence="1 2">
    <name type="scientific">Diphasiastrum complanatum</name>
    <name type="common">Issler's clubmoss</name>
    <name type="synonym">Lycopodium complanatum</name>
    <dbReference type="NCBI Taxonomy" id="34168"/>
    <lineage>
        <taxon>Eukaryota</taxon>
        <taxon>Viridiplantae</taxon>
        <taxon>Streptophyta</taxon>
        <taxon>Embryophyta</taxon>
        <taxon>Tracheophyta</taxon>
        <taxon>Lycopodiopsida</taxon>
        <taxon>Lycopodiales</taxon>
        <taxon>Lycopodiaceae</taxon>
        <taxon>Lycopodioideae</taxon>
        <taxon>Diphasiastrum</taxon>
    </lineage>
</organism>
<keyword evidence="2" id="KW-1185">Reference proteome</keyword>
<dbReference type="EMBL" id="CM055115">
    <property type="protein sequence ID" value="KAJ7513352.1"/>
    <property type="molecule type" value="Genomic_DNA"/>
</dbReference>
<evidence type="ECO:0000313" key="2">
    <source>
        <dbReference type="Proteomes" id="UP001162992"/>
    </source>
</evidence>
<reference evidence="2" key="1">
    <citation type="journal article" date="2024" name="Proc. Natl. Acad. Sci. U.S.A.">
        <title>Extraordinary preservation of gene collinearity over three hundred million years revealed in homosporous lycophytes.</title>
        <authorList>
            <person name="Li C."/>
            <person name="Wickell D."/>
            <person name="Kuo L.Y."/>
            <person name="Chen X."/>
            <person name="Nie B."/>
            <person name="Liao X."/>
            <person name="Peng D."/>
            <person name="Ji J."/>
            <person name="Jenkins J."/>
            <person name="Williams M."/>
            <person name="Shu S."/>
            <person name="Plott C."/>
            <person name="Barry K."/>
            <person name="Rajasekar S."/>
            <person name="Grimwood J."/>
            <person name="Han X."/>
            <person name="Sun S."/>
            <person name="Hou Z."/>
            <person name="He W."/>
            <person name="Dai G."/>
            <person name="Sun C."/>
            <person name="Schmutz J."/>
            <person name="Leebens-Mack J.H."/>
            <person name="Li F.W."/>
            <person name="Wang L."/>
        </authorList>
    </citation>
    <scope>NUCLEOTIDE SEQUENCE [LARGE SCALE GENOMIC DNA]</scope>
    <source>
        <strain evidence="2">cv. PW_Plant_1</strain>
    </source>
</reference>
<protein>
    <submittedName>
        <fullName evidence="1">Uncharacterized protein</fullName>
    </submittedName>
</protein>
<proteinExistence type="predicted"/>
<sequence>MSFQDIEAAGFIPRKGELLDSKQDPSQAVAAGIFQINTSVSSFKRLINSLGTAKDTPELRDKIHKTRQHIGRLAKETASKLKAASETDHRSPAVSTTKKVGDAKLAKDFEAVLKEFQKAQRTAAERETAYSPFVREIVAPKSSITANELKSSPENGQEHIALLVNQQSQEIFQLENELVFNEAVIEERDQGIKEIQQQIGEVNDIFKDLAVMVHDQGIVIDDIDSNIESSHSVTVQANRQLVKASKTQRSNNSLSCLLIVIFAVALLIVIIVLAA</sequence>
<evidence type="ECO:0000313" key="1">
    <source>
        <dbReference type="EMBL" id="KAJ7513352.1"/>
    </source>
</evidence>
<accession>A0ACC2A7A4</accession>